<comment type="caution">
    <text evidence="11">The sequence shown here is derived from an EMBL/GenBank/DDBJ whole genome shotgun (WGS) entry which is preliminary data.</text>
</comment>
<evidence type="ECO:0000256" key="7">
    <source>
        <dbReference type="ARBA" id="ARBA00023136"/>
    </source>
</evidence>
<dbReference type="PANTHER" id="PTHR12804">
    <property type="entry name" value="MICROSOMAL SIGNAL PEPTIDASE 23 KD SUBUNIT SPC22/23"/>
    <property type="match status" value="1"/>
</dbReference>
<keyword evidence="3" id="KW-0812">Transmembrane</keyword>
<dbReference type="EMBL" id="CAWYQH010000097">
    <property type="protein sequence ID" value="CAK8684435.1"/>
    <property type="molecule type" value="Genomic_DNA"/>
</dbReference>
<evidence type="ECO:0000256" key="9">
    <source>
        <dbReference type="ARBA" id="ARBA00046080"/>
    </source>
</evidence>
<comment type="subcellular location">
    <subcellularLocation>
        <location evidence="1">Endoplasmic reticulum membrane</location>
        <topology evidence="1">Single-pass type II membrane protein</topology>
    </subcellularLocation>
</comment>
<dbReference type="InterPro" id="IPR007653">
    <property type="entry name" value="SPC3"/>
</dbReference>
<evidence type="ECO:0000256" key="2">
    <source>
        <dbReference type="ARBA" id="ARBA00009289"/>
    </source>
</evidence>
<evidence type="ECO:0000256" key="10">
    <source>
        <dbReference type="PIRNR" id="PIRNR016089"/>
    </source>
</evidence>
<evidence type="ECO:0000256" key="8">
    <source>
        <dbReference type="ARBA" id="ARBA00029556"/>
    </source>
</evidence>
<dbReference type="Proteomes" id="UP001642483">
    <property type="component" value="Unassembled WGS sequence"/>
</dbReference>
<comment type="function">
    <text evidence="9">Essential component of the signal peptidase complex (SPC) which catalyzes the cleavage of N-terminal signal sequences from nascent proteins as they are translocated into the lumen of the endoplasmic reticulum. Essential for the SPC catalytic activity, possibly by stabilizing and positioning the active center of the complex close to the lumenal surface.</text>
</comment>
<proteinExistence type="inferred from homology"/>
<protein>
    <recommendedName>
        <fullName evidence="8 10">Signal peptidase complex subunit 3</fullName>
    </recommendedName>
</protein>
<keyword evidence="12" id="KW-1185">Reference proteome</keyword>
<name>A0ABP0G2S5_CLALP</name>
<reference evidence="11 12" key="1">
    <citation type="submission" date="2024-02" db="EMBL/GenBank/DDBJ databases">
        <authorList>
            <person name="Daric V."/>
            <person name="Darras S."/>
        </authorList>
    </citation>
    <scope>NUCLEOTIDE SEQUENCE [LARGE SCALE GENOMIC DNA]</scope>
</reference>
<gene>
    <name evidence="11" type="ORF">CVLEPA_LOCUS15421</name>
</gene>
<keyword evidence="5" id="KW-0735">Signal-anchor</keyword>
<evidence type="ECO:0000256" key="4">
    <source>
        <dbReference type="ARBA" id="ARBA00022824"/>
    </source>
</evidence>
<evidence type="ECO:0000256" key="3">
    <source>
        <dbReference type="ARBA" id="ARBA00022692"/>
    </source>
</evidence>
<evidence type="ECO:0000256" key="1">
    <source>
        <dbReference type="ARBA" id="ARBA00004648"/>
    </source>
</evidence>
<keyword evidence="6" id="KW-1133">Transmembrane helix</keyword>
<dbReference type="PROSITE" id="PS51257">
    <property type="entry name" value="PROKAR_LIPOPROTEIN"/>
    <property type="match status" value="1"/>
</dbReference>
<sequence length="177" mass="20376">MNTILARLNALFAFSLSVTAAVAFACFLTTNFLDYSQKVDIDVNKVVIKNMEEFYVGDRHDLGHIIFTLKANFTPVFNWNCKELFLYLMAEYETPQNKLNQVVLWDHIINRGENPVVNIRKRSNKYYFFDDGAFLRGNKLQISLHWNIIPNAGYLWRVPGGGSITLDLPESYGTSRI</sequence>
<keyword evidence="7 10" id="KW-0472">Membrane</keyword>
<evidence type="ECO:0000313" key="11">
    <source>
        <dbReference type="EMBL" id="CAK8684435.1"/>
    </source>
</evidence>
<dbReference type="PIRSF" id="PIRSF016089">
    <property type="entry name" value="SPC22"/>
    <property type="match status" value="1"/>
</dbReference>
<comment type="similarity">
    <text evidence="2 10">Belongs to the SPCS3 family.</text>
</comment>
<evidence type="ECO:0000256" key="5">
    <source>
        <dbReference type="ARBA" id="ARBA00022968"/>
    </source>
</evidence>
<accession>A0ABP0G2S5</accession>
<keyword evidence="4 10" id="KW-0256">Endoplasmic reticulum</keyword>
<organism evidence="11 12">
    <name type="scientific">Clavelina lepadiformis</name>
    <name type="common">Light-bulb sea squirt</name>
    <name type="synonym">Ascidia lepadiformis</name>
    <dbReference type="NCBI Taxonomy" id="159417"/>
    <lineage>
        <taxon>Eukaryota</taxon>
        <taxon>Metazoa</taxon>
        <taxon>Chordata</taxon>
        <taxon>Tunicata</taxon>
        <taxon>Ascidiacea</taxon>
        <taxon>Aplousobranchia</taxon>
        <taxon>Clavelinidae</taxon>
        <taxon>Clavelina</taxon>
    </lineage>
</organism>
<evidence type="ECO:0000313" key="12">
    <source>
        <dbReference type="Proteomes" id="UP001642483"/>
    </source>
</evidence>
<dbReference type="PANTHER" id="PTHR12804:SF0">
    <property type="entry name" value="SIGNAL PEPTIDASE COMPLEX SUBUNIT 3"/>
    <property type="match status" value="1"/>
</dbReference>
<evidence type="ECO:0000256" key="6">
    <source>
        <dbReference type="ARBA" id="ARBA00022989"/>
    </source>
</evidence>
<dbReference type="Pfam" id="PF04573">
    <property type="entry name" value="SPC22"/>
    <property type="match status" value="1"/>
</dbReference>